<dbReference type="InterPro" id="IPR029058">
    <property type="entry name" value="AB_hydrolase_fold"/>
</dbReference>
<reference evidence="2 3" key="1">
    <citation type="submission" date="2018-11" db="EMBL/GenBank/DDBJ databases">
        <title>Whole genome sequence of Streptomyces chrestomyceticus NBRC 13444(T).</title>
        <authorList>
            <person name="Komaki H."/>
            <person name="Tamura T."/>
        </authorList>
    </citation>
    <scope>NUCLEOTIDE SEQUENCE [LARGE SCALE GENOMIC DNA]</scope>
    <source>
        <strain evidence="2 3">NBRC 13444</strain>
    </source>
</reference>
<evidence type="ECO:0000313" key="3">
    <source>
        <dbReference type="Proteomes" id="UP000287830"/>
    </source>
</evidence>
<dbReference type="Proteomes" id="UP000287830">
    <property type="component" value="Unassembled WGS sequence"/>
</dbReference>
<dbReference type="EMBL" id="BHZC01000001">
    <property type="protein sequence ID" value="GCD36107.1"/>
    <property type="molecule type" value="Genomic_DNA"/>
</dbReference>
<gene>
    <name evidence="2" type="primary">lipI</name>
    <name evidence="2" type="ORF">OEIGOIKO_03862</name>
</gene>
<sequence>MTVPAVDAEIRTLLDTADTGVFPVYGLDAVLADPERYALLRERPDTPADDRVQVRDLFIPGPGGQLRLRVYRPDTRPDTRDNLPMILYVHGGAFTYGSPRPRRSAPCGTPGTSRPSSSPSTTASRPNTPTRPRPTTPTRP</sequence>
<proteinExistence type="predicted"/>
<protein>
    <submittedName>
        <fullName evidence="2">Lipase</fullName>
    </submittedName>
</protein>
<dbReference type="GeneID" id="95627017"/>
<comment type="caution">
    <text evidence="2">The sequence shown here is derived from an EMBL/GenBank/DDBJ whole genome shotgun (WGS) entry which is preliminary data.</text>
</comment>
<dbReference type="AlphaFoldDB" id="A0A7U9KWK1"/>
<feature type="compositionally biased region" description="Low complexity" evidence="1">
    <location>
        <begin position="109"/>
        <end position="128"/>
    </location>
</feature>
<feature type="compositionally biased region" description="Pro residues" evidence="1">
    <location>
        <begin position="129"/>
        <end position="140"/>
    </location>
</feature>
<organism evidence="2 3">
    <name type="scientific">Streptomyces chrestomyceticus JCM 4735</name>
    <dbReference type="NCBI Taxonomy" id="1306181"/>
    <lineage>
        <taxon>Bacteria</taxon>
        <taxon>Bacillati</taxon>
        <taxon>Actinomycetota</taxon>
        <taxon>Actinomycetes</taxon>
        <taxon>Kitasatosporales</taxon>
        <taxon>Streptomycetaceae</taxon>
        <taxon>Streptomyces</taxon>
    </lineage>
</organism>
<dbReference type="RefSeq" id="WP_244955218.1">
    <property type="nucleotide sequence ID" value="NZ_BHZC01000001.1"/>
</dbReference>
<feature type="region of interest" description="Disordered" evidence="1">
    <location>
        <begin position="94"/>
        <end position="140"/>
    </location>
</feature>
<accession>A0A7U9KWK1</accession>
<name>A0A7U9KWK1_9ACTN</name>
<evidence type="ECO:0000256" key="1">
    <source>
        <dbReference type="SAM" id="MobiDB-lite"/>
    </source>
</evidence>
<dbReference type="SUPFAM" id="SSF53474">
    <property type="entry name" value="alpha/beta-Hydrolases"/>
    <property type="match status" value="1"/>
</dbReference>
<evidence type="ECO:0000313" key="2">
    <source>
        <dbReference type="EMBL" id="GCD36107.1"/>
    </source>
</evidence>
<dbReference type="Gene3D" id="3.40.50.1820">
    <property type="entry name" value="alpha/beta hydrolase"/>
    <property type="match status" value="1"/>
</dbReference>